<protein>
    <submittedName>
        <fullName evidence="1">Uncharacterized membrane-anchored protein YjiN (DUF445 family)</fullName>
    </submittedName>
</protein>
<keyword evidence="2" id="KW-1185">Reference proteome</keyword>
<dbReference type="AlphaFoldDB" id="A0A4R6DMG6"/>
<sequence>MDRQTELRTAKRRARGWLLAAAALFAGALLAPPSPWRDALKAMAEAAMVGGLADWFAVSALFRRIPLPVVGRHTDIIPRNKDRIGDNLADFVREKFLDTGSIVALIRRHDPAGRLALWLMAPENAETLGRQLLAVARGLLSLVDDSRIQRFIKRAVHALLDKVDLGQSVAAILDGLTQGRRHQALLDQGIARLMALLAHPDTRAFISQQIVQWLKREHPLKEKMLPTEWLGEHGAELIANAVGSVLDEMAGNDTHALREHFDRLVMRFIARLQRDPEMARRAEAIKDYLKNDAAFNGYVAELWGSLRDWLRDDLAREDSALHARVVAAGEWLGKALAQDPALRASLNDHLEEAATRMAPDFADFLTRHISDTVKGWDVREMSHQIELNIGKDLQYIRINGTLVGGSIGLGLYLLTQGVDWLRQLA</sequence>
<proteinExistence type="predicted"/>
<dbReference type="PANTHER" id="PTHR38442">
    <property type="entry name" value="INNER MEMBRANE PROTEIN-RELATED"/>
    <property type="match status" value="1"/>
</dbReference>
<dbReference type="RefSeq" id="WP_133594803.1">
    <property type="nucleotide sequence ID" value="NZ_SNVV01000028.1"/>
</dbReference>
<dbReference type="Pfam" id="PF04286">
    <property type="entry name" value="DUF445"/>
    <property type="match status" value="1"/>
</dbReference>
<dbReference type="GO" id="GO:0005886">
    <property type="term" value="C:plasma membrane"/>
    <property type="evidence" value="ECO:0007669"/>
    <property type="project" value="TreeGrafter"/>
</dbReference>
<evidence type="ECO:0000313" key="1">
    <source>
        <dbReference type="EMBL" id="TDN46040.1"/>
    </source>
</evidence>
<reference evidence="1 2" key="1">
    <citation type="submission" date="2019-03" db="EMBL/GenBank/DDBJ databases">
        <title>Genomic Encyclopedia of Type Strains, Phase IV (KMG-IV): sequencing the most valuable type-strain genomes for metagenomic binning, comparative biology and taxonomic classification.</title>
        <authorList>
            <person name="Goeker M."/>
        </authorList>
    </citation>
    <scope>NUCLEOTIDE SEQUENCE [LARGE SCALE GENOMIC DNA]</scope>
    <source>
        <strain evidence="1 2">DSM 12121</strain>
    </source>
</reference>
<comment type="caution">
    <text evidence="1">The sequence shown here is derived from an EMBL/GenBank/DDBJ whole genome shotgun (WGS) entry which is preliminary data.</text>
</comment>
<name>A0A4R6DMG6_9RHOO</name>
<gene>
    <name evidence="1" type="ORF">C7389_12835</name>
</gene>
<dbReference type="OrthoDB" id="9769590at2"/>
<accession>A0A4R6DMG6</accession>
<evidence type="ECO:0000313" key="2">
    <source>
        <dbReference type="Proteomes" id="UP000295129"/>
    </source>
</evidence>
<dbReference type="EMBL" id="SNVV01000028">
    <property type="protein sequence ID" value="TDN46040.1"/>
    <property type="molecule type" value="Genomic_DNA"/>
</dbReference>
<organism evidence="1 2">
    <name type="scientific">Azoarcus indigens</name>
    <dbReference type="NCBI Taxonomy" id="29545"/>
    <lineage>
        <taxon>Bacteria</taxon>
        <taxon>Pseudomonadati</taxon>
        <taxon>Pseudomonadota</taxon>
        <taxon>Betaproteobacteria</taxon>
        <taxon>Rhodocyclales</taxon>
        <taxon>Zoogloeaceae</taxon>
        <taxon>Azoarcus</taxon>
    </lineage>
</organism>
<dbReference type="Proteomes" id="UP000295129">
    <property type="component" value="Unassembled WGS sequence"/>
</dbReference>
<dbReference type="InterPro" id="IPR007383">
    <property type="entry name" value="DUF445"/>
</dbReference>
<dbReference type="PANTHER" id="PTHR38442:SF1">
    <property type="entry name" value="INNER MEMBRANE PROTEIN"/>
    <property type="match status" value="1"/>
</dbReference>